<dbReference type="InterPro" id="IPR007484">
    <property type="entry name" value="Peptidase_M28"/>
</dbReference>
<keyword evidence="3" id="KW-0479">Metal-binding</keyword>
<dbReference type="Pfam" id="PF04389">
    <property type="entry name" value="Peptidase_M28"/>
    <property type="match status" value="1"/>
</dbReference>
<evidence type="ECO:0000256" key="7">
    <source>
        <dbReference type="SAM" id="SignalP"/>
    </source>
</evidence>
<proteinExistence type="predicted"/>
<evidence type="ECO:0000256" key="6">
    <source>
        <dbReference type="ARBA" id="ARBA00022833"/>
    </source>
</evidence>
<dbReference type="GO" id="GO:0006508">
    <property type="term" value="P:proteolysis"/>
    <property type="evidence" value="ECO:0007669"/>
    <property type="project" value="UniProtKB-KW"/>
</dbReference>
<dbReference type="InterPro" id="IPR045175">
    <property type="entry name" value="M28_fam"/>
</dbReference>
<keyword evidence="2" id="KW-0645">Protease</keyword>
<feature type="signal peptide" evidence="7">
    <location>
        <begin position="1"/>
        <end position="19"/>
    </location>
</feature>
<keyword evidence="5" id="KW-0378">Hydrolase</keyword>
<dbReference type="InterPro" id="IPR046450">
    <property type="entry name" value="PA_dom_sf"/>
</dbReference>
<dbReference type="EMBL" id="SLWB01000014">
    <property type="protein sequence ID" value="TCN63909.1"/>
    <property type="molecule type" value="Genomic_DNA"/>
</dbReference>
<feature type="domain" description="Peptidase M28" evidence="8">
    <location>
        <begin position="295"/>
        <end position="495"/>
    </location>
</feature>
<dbReference type="SUPFAM" id="SSF53187">
    <property type="entry name" value="Zn-dependent exopeptidases"/>
    <property type="match status" value="1"/>
</dbReference>
<evidence type="ECO:0000256" key="5">
    <source>
        <dbReference type="ARBA" id="ARBA00022801"/>
    </source>
</evidence>
<dbReference type="Gene3D" id="3.40.630.10">
    <property type="entry name" value="Zn peptidases"/>
    <property type="match status" value="1"/>
</dbReference>
<feature type="chain" id="PRO_5020850158" evidence="7">
    <location>
        <begin position="20"/>
        <end position="538"/>
    </location>
</feature>
<dbReference type="Proteomes" id="UP000294830">
    <property type="component" value="Unassembled WGS sequence"/>
</dbReference>
<dbReference type="SUPFAM" id="SSF52025">
    <property type="entry name" value="PA domain"/>
    <property type="match status" value="1"/>
</dbReference>
<keyword evidence="10" id="KW-1185">Reference proteome</keyword>
<dbReference type="GO" id="GO:0046872">
    <property type="term" value="F:metal ion binding"/>
    <property type="evidence" value="ECO:0007669"/>
    <property type="project" value="UniProtKB-KW"/>
</dbReference>
<dbReference type="GO" id="GO:0004177">
    <property type="term" value="F:aminopeptidase activity"/>
    <property type="evidence" value="ECO:0007669"/>
    <property type="project" value="UniProtKB-KW"/>
</dbReference>
<name>A0A4R2EIC0_9BACT</name>
<evidence type="ECO:0000313" key="10">
    <source>
        <dbReference type="Proteomes" id="UP000294830"/>
    </source>
</evidence>
<evidence type="ECO:0000256" key="2">
    <source>
        <dbReference type="ARBA" id="ARBA00022670"/>
    </source>
</evidence>
<evidence type="ECO:0000256" key="3">
    <source>
        <dbReference type="ARBA" id="ARBA00022723"/>
    </source>
</evidence>
<keyword evidence="4 7" id="KW-0732">Signal</keyword>
<evidence type="ECO:0000256" key="4">
    <source>
        <dbReference type="ARBA" id="ARBA00022729"/>
    </source>
</evidence>
<dbReference type="PANTHER" id="PTHR12147">
    <property type="entry name" value="METALLOPEPTIDASE M28 FAMILY MEMBER"/>
    <property type="match status" value="1"/>
</dbReference>
<dbReference type="OrthoDB" id="9764939at2"/>
<dbReference type="RefSeq" id="WP_131840060.1">
    <property type="nucleotide sequence ID" value="NZ_SLWB01000014.1"/>
</dbReference>
<reference evidence="9 10" key="1">
    <citation type="submission" date="2019-03" db="EMBL/GenBank/DDBJ databases">
        <title>Genomic Encyclopedia of Archaeal and Bacterial Type Strains, Phase II (KMG-II): from individual species to whole genera.</title>
        <authorList>
            <person name="Goeker M."/>
        </authorList>
    </citation>
    <scope>NUCLEOTIDE SEQUENCE [LARGE SCALE GENOMIC DNA]</scope>
    <source>
        <strain evidence="9 10">RL-C</strain>
    </source>
</reference>
<gene>
    <name evidence="9" type="ORF">CLV25_11464</name>
</gene>
<dbReference type="GO" id="GO:0004180">
    <property type="term" value="F:carboxypeptidase activity"/>
    <property type="evidence" value="ECO:0007669"/>
    <property type="project" value="UniProtKB-KW"/>
</dbReference>
<organism evidence="9 10">
    <name type="scientific">Acetobacteroides hydrogenigenes</name>
    <dbReference type="NCBI Taxonomy" id="979970"/>
    <lineage>
        <taxon>Bacteria</taxon>
        <taxon>Pseudomonadati</taxon>
        <taxon>Bacteroidota</taxon>
        <taxon>Bacteroidia</taxon>
        <taxon>Bacteroidales</taxon>
        <taxon>Rikenellaceae</taxon>
        <taxon>Acetobacteroides</taxon>
    </lineage>
</organism>
<evidence type="ECO:0000256" key="1">
    <source>
        <dbReference type="ARBA" id="ARBA00022438"/>
    </source>
</evidence>
<comment type="caution">
    <text evidence="9">The sequence shown here is derived from an EMBL/GenBank/DDBJ whole genome shotgun (WGS) entry which is preliminary data.</text>
</comment>
<evidence type="ECO:0000259" key="8">
    <source>
        <dbReference type="Pfam" id="PF04389"/>
    </source>
</evidence>
<accession>A0A4R2EIC0</accession>
<dbReference type="AlphaFoldDB" id="A0A4R2EIC0"/>
<sequence length="538" mass="59497">MQRILLSIILLFGAATTMAQRGEKAISPRQMVKDILTLEADSMQGREPCTIGETRAVSYLTTRMKELGLRPAFGSSYTQAVPLVAIRSQLPQTITIGSPEGIPLEYQAGTDVSVWSPTTQPTISIKNSPMVFVGFGVNAPESQWDDFKGIDVKGKTIVVLVNDPGFYNHDTSLFKGKAMTYYGRWRYKFEEAERRGAAACLIVHDDAGAGYPWSVVNGHTNNKEFYIDDPALENPRCMVTGWLTKSAAVSLMEAAGYRLTDLMDAAAKRTFQPVDLRCSFSIDIKNELSRGESQNVAGYIKGSKHPDEVIVYSGHWDHLGFGKPVNGDSIIHGASDNASAIAWMFAIAQGFKNGPAPERSILFLSPTAEEAGLLGSSYYVQHPTFAMKKTVAMFNTDVFVFIGKFRDVTITGPGHSELDGMLREAAATQGRYLADDPTPDNGMFYRSDQQPFLKAGVPALFAKGYIDNVELGKEKTALVNAEYWKTVYHKPTDRFIPGVSKVDGVYEDAILFYRLGYKLANSRTFPKWMKSSEFYVER</sequence>
<dbReference type="Gene3D" id="3.50.30.30">
    <property type="match status" value="1"/>
</dbReference>
<keyword evidence="6" id="KW-0862">Zinc</keyword>
<dbReference type="GO" id="GO:0008235">
    <property type="term" value="F:metalloexopeptidase activity"/>
    <property type="evidence" value="ECO:0007669"/>
    <property type="project" value="InterPro"/>
</dbReference>
<protein>
    <submittedName>
        <fullName evidence="9">Zn-dependent M28 family amino/carboxypeptidase</fullName>
    </submittedName>
</protein>
<keyword evidence="9" id="KW-0121">Carboxypeptidase</keyword>
<dbReference type="PANTHER" id="PTHR12147:SF56">
    <property type="entry name" value="AMINOPEPTIDASE YDR415C-RELATED"/>
    <property type="match status" value="1"/>
</dbReference>
<keyword evidence="1" id="KW-0031">Aminopeptidase</keyword>
<evidence type="ECO:0000313" key="9">
    <source>
        <dbReference type="EMBL" id="TCN63909.1"/>
    </source>
</evidence>